<dbReference type="Pfam" id="PF02798">
    <property type="entry name" value="GST_N"/>
    <property type="match status" value="1"/>
</dbReference>
<dbReference type="InterPro" id="IPR036249">
    <property type="entry name" value="Thioredoxin-like_sf"/>
</dbReference>
<dbReference type="InterPro" id="IPR005955">
    <property type="entry name" value="GST_Zeta"/>
</dbReference>
<evidence type="ECO:0000313" key="4">
    <source>
        <dbReference type="EMBL" id="MDT0619185.1"/>
    </source>
</evidence>
<dbReference type="PANTHER" id="PTHR42673:SF21">
    <property type="entry name" value="GLUTATHIONE S-TRANSFERASE YFCF"/>
    <property type="match status" value="1"/>
</dbReference>
<dbReference type="SFLD" id="SFLDS00019">
    <property type="entry name" value="Glutathione_Transferase_(cytos"/>
    <property type="match status" value="1"/>
</dbReference>
<reference evidence="4 5" key="1">
    <citation type="submission" date="2023-09" db="EMBL/GenBank/DDBJ databases">
        <authorList>
            <person name="Rey-Velasco X."/>
        </authorList>
    </citation>
    <scope>NUCLEOTIDE SEQUENCE [LARGE SCALE GENOMIC DNA]</scope>
    <source>
        <strain evidence="4 5">P385</strain>
    </source>
</reference>
<gene>
    <name evidence="4" type="primary">maiA</name>
    <name evidence="4" type="ORF">RM531_11935</name>
</gene>
<dbReference type="SUPFAM" id="SSF47616">
    <property type="entry name" value="GST C-terminal domain-like"/>
    <property type="match status" value="1"/>
</dbReference>
<dbReference type="SUPFAM" id="SSF52833">
    <property type="entry name" value="Thioredoxin-like"/>
    <property type="match status" value="1"/>
</dbReference>
<dbReference type="PROSITE" id="PS50405">
    <property type="entry name" value="GST_CTER"/>
    <property type="match status" value="1"/>
</dbReference>
<dbReference type="InterPro" id="IPR040079">
    <property type="entry name" value="Glutathione_S-Trfase"/>
</dbReference>
<accession>A0ABU3BAP2</accession>
<keyword evidence="5" id="KW-1185">Reference proteome</keyword>
<dbReference type="PROSITE" id="PS50404">
    <property type="entry name" value="GST_NTER"/>
    <property type="match status" value="1"/>
</dbReference>
<proteinExistence type="inferred from homology"/>
<dbReference type="RefSeq" id="WP_311659541.1">
    <property type="nucleotide sequence ID" value="NZ_JAVRHY010000011.1"/>
</dbReference>
<dbReference type="InterPro" id="IPR004045">
    <property type="entry name" value="Glutathione_S-Trfase_N"/>
</dbReference>
<evidence type="ECO:0000259" key="3">
    <source>
        <dbReference type="PROSITE" id="PS50405"/>
    </source>
</evidence>
<feature type="domain" description="GST N-terminal" evidence="2">
    <location>
        <begin position="1"/>
        <end position="82"/>
    </location>
</feature>
<dbReference type="CDD" id="cd03191">
    <property type="entry name" value="GST_C_Zeta"/>
    <property type="match status" value="1"/>
</dbReference>
<dbReference type="EMBL" id="JAVRHY010000011">
    <property type="protein sequence ID" value="MDT0619185.1"/>
    <property type="molecule type" value="Genomic_DNA"/>
</dbReference>
<comment type="similarity">
    <text evidence="1">Belongs to the GST superfamily. Zeta family.</text>
</comment>
<name>A0ABU3BAP2_9GAMM</name>
<dbReference type="SFLD" id="SFLDG00358">
    <property type="entry name" value="Main_(cytGST)"/>
    <property type="match status" value="1"/>
</dbReference>
<dbReference type="InterPro" id="IPR010987">
    <property type="entry name" value="Glutathione-S-Trfase_C-like"/>
</dbReference>
<sequence length="218" mass="24664">MLQLYTHYRSVSAHRVRIALNIKGVSYKSIFLDVGNAPAERLTYLNLNPQGLIPALVVDENLLITQSSAILEYLEERYPERALLPEDIALRAQIRSFAQIAVADTHPLNNLRTLRYLRDEMKLDFEQRSQWFVHWLHKAFAPMESILAGTDHDGAYCFGDRASLADVCLVPQVSLAERYGVDLSDYPRLRQVYRSCLTMAAFQAAAPETQADHAASGR</sequence>
<feature type="domain" description="GST C-terminal" evidence="3">
    <location>
        <begin position="87"/>
        <end position="218"/>
    </location>
</feature>
<dbReference type="Proteomes" id="UP001259982">
    <property type="component" value="Unassembled WGS sequence"/>
</dbReference>
<evidence type="ECO:0000313" key="5">
    <source>
        <dbReference type="Proteomes" id="UP001259982"/>
    </source>
</evidence>
<dbReference type="NCBIfam" id="TIGR01262">
    <property type="entry name" value="maiA"/>
    <property type="match status" value="1"/>
</dbReference>
<comment type="caution">
    <text evidence="4">The sequence shown here is derived from an EMBL/GenBank/DDBJ whole genome shotgun (WGS) entry which is preliminary data.</text>
</comment>
<dbReference type="EC" id="5.2.1.2" evidence="4"/>
<evidence type="ECO:0000259" key="2">
    <source>
        <dbReference type="PROSITE" id="PS50404"/>
    </source>
</evidence>
<dbReference type="GO" id="GO:0016034">
    <property type="term" value="F:maleylacetoacetate isomerase activity"/>
    <property type="evidence" value="ECO:0007669"/>
    <property type="project" value="UniProtKB-EC"/>
</dbReference>
<dbReference type="PANTHER" id="PTHR42673">
    <property type="entry name" value="MALEYLACETOACETATE ISOMERASE"/>
    <property type="match status" value="1"/>
</dbReference>
<dbReference type="Gene3D" id="3.40.30.10">
    <property type="entry name" value="Glutaredoxin"/>
    <property type="match status" value="1"/>
</dbReference>
<organism evidence="4 5">
    <name type="scientific">Spectribacter acetivorans</name>
    <dbReference type="NCBI Taxonomy" id="3075603"/>
    <lineage>
        <taxon>Bacteria</taxon>
        <taxon>Pseudomonadati</taxon>
        <taxon>Pseudomonadota</taxon>
        <taxon>Gammaproteobacteria</taxon>
        <taxon>Salinisphaerales</taxon>
        <taxon>Salinisphaeraceae</taxon>
        <taxon>Spectribacter</taxon>
    </lineage>
</organism>
<dbReference type="Pfam" id="PF13410">
    <property type="entry name" value="GST_C_2"/>
    <property type="match status" value="1"/>
</dbReference>
<dbReference type="InterPro" id="IPR034330">
    <property type="entry name" value="GST_Zeta_C"/>
</dbReference>
<dbReference type="InterPro" id="IPR036282">
    <property type="entry name" value="Glutathione-S-Trfase_C_sf"/>
</dbReference>
<evidence type="ECO:0000256" key="1">
    <source>
        <dbReference type="ARBA" id="ARBA00010007"/>
    </source>
</evidence>
<protein>
    <submittedName>
        <fullName evidence="4">Maleylacetoacetate isomerase</fullName>
        <ecNumber evidence="4">5.2.1.2</ecNumber>
    </submittedName>
</protein>
<keyword evidence="4" id="KW-0413">Isomerase</keyword>
<dbReference type="Gene3D" id="1.20.1050.10">
    <property type="match status" value="1"/>
</dbReference>